<dbReference type="AlphaFoldDB" id="A0A9D1JS29"/>
<dbReference type="FunFam" id="3.40.50.1000:FF:000022">
    <property type="entry name" value="Phosphoglycolate phosphatase"/>
    <property type="match status" value="1"/>
</dbReference>
<reference evidence="2" key="2">
    <citation type="journal article" date="2021" name="PeerJ">
        <title>Extensive microbial diversity within the chicken gut microbiome revealed by metagenomics and culture.</title>
        <authorList>
            <person name="Gilroy R."/>
            <person name="Ravi A."/>
            <person name="Getino M."/>
            <person name="Pursley I."/>
            <person name="Horton D.L."/>
            <person name="Alikhan N.F."/>
            <person name="Baker D."/>
            <person name="Gharbi K."/>
            <person name="Hall N."/>
            <person name="Watson M."/>
            <person name="Adriaenssens E.M."/>
            <person name="Foster-Nyarko E."/>
            <person name="Jarju S."/>
            <person name="Secka A."/>
            <person name="Antonio M."/>
            <person name="Oren A."/>
            <person name="Chaudhuri R.R."/>
            <person name="La Ragione R."/>
            <person name="Hildebrand F."/>
            <person name="Pallen M.J."/>
        </authorList>
    </citation>
    <scope>NUCLEOTIDE SEQUENCE</scope>
    <source>
        <strain evidence="2">CHK178-757</strain>
    </source>
</reference>
<gene>
    <name evidence="2" type="ORF">IAB46_10565</name>
</gene>
<dbReference type="PROSITE" id="PS50995">
    <property type="entry name" value="HTH_MARR_2"/>
    <property type="match status" value="1"/>
</dbReference>
<reference evidence="2" key="1">
    <citation type="submission" date="2020-10" db="EMBL/GenBank/DDBJ databases">
        <authorList>
            <person name="Gilroy R."/>
        </authorList>
    </citation>
    <scope>NUCLEOTIDE SEQUENCE</scope>
    <source>
        <strain evidence="2">CHK178-757</strain>
    </source>
</reference>
<dbReference type="GO" id="GO:0005829">
    <property type="term" value="C:cytosol"/>
    <property type="evidence" value="ECO:0007669"/>
    <property type="project" value="TreeGrafter"/>
</dbReference>
<dbReference type="InterPro" id="IPR036390">
    <property type="entry name" value="WH_DNA-bd_sf"/>
</dbReference>
<evidence type="ECO:0000313" key="2">
    <source>
        <dbReference type="EMBL" id="HIS47970.1"/>
    </source>
</evidence>
<dbReference type="SUPFAM" id="SSF46785">
    <property type="entry name" value="Winged helix' DNA-binding domain"/>
    <property type="match status" value="1"/>
</dbReference>
<organism evidence="2 3">
    <name type="scientific">Candidatus Scybalocola faecigallinarum</name>
    <dbReference type="NCBI Taxonomy" id="2840941"/>
    <lineage>
        <taxon>Bacteria</taxon>
        <taxon>Bacillati</taxon>
        <taxon>Bacillota</taxon>
        <taxon>Clostridia</taxon>
        <taxon>Lachnospirales</taxon>
        <taxon>Lachnospiraceae</taxon>
        <taxon>Lachnospiraceae incertae sedis</taxon>
        <taxon>Candidatus Scybalocola (ex Gilroy et al. 2021)</taxon>
    </lineage>
</organism>
<dbReference type="Gene3D" id="1.10.150.240">
    <property type="entry name" value="Putative phosphatase, domain 2"/>
    <property type="match status" value="1"/>
</dbReference>
<dbReference type="InterPro" id="IPR036388">
    <property type="entry name" value="WH-like_DNA-bd_sf"/>
</dbReference>
<dbReference type="InterPro" id="IPR036412">
    <property type="entry name" value="HAD-like_sf"/>
</dbReference>
<dbReference type="InterPro" id="IPR000835">
    <property type="entry name" value="HTH_MarR-typ"/>
</dbReference>
<comment type="caution">
    <text evidence="2">The sequence shown here is derived from an EMBL/GenBank/DDBJ whole genome shotgun (WGS) entry which is preliminary data.</text>
</comment>
<dbReference type="InterPro" id="IPR023198">
    <property type="entry name" value="PGP-like_dom2"/>
</dbReference>
<keyword evidence="2" id="KW-0378">Hydrolase</keyword>
<dbReference type="InterPro" id="IPR050155">
    <property type="entry name" value="HAD-like_hydrolase_sf"/>
</dbReference>
<dbReference type="GO" id="GO:0004713">
    <property type="term" value="F:protein tyrosine kinase activity"/>
    <property type="evidence" value="ECO:0007669"/>
    <property type="project" value="TreeGrafter"/>
</dbReference>
<evidence type="ECO:0000259" key="1">
    <source>
        <dbReference type="PROSITE" id="PS50995"/>
    </source>
</evidence>
<dbReference type="Pfam" id="PF01047">
    <property type="entry name" value="MarR"/>
    <property type="match status" value="1"/>
</dbReference>
<dbReference type="SFLD" id="SFLDS00003">
    <property type="entry name" value="Haloacid_Dehalogenase"/>
    <property type="match status" value="1"/>
</dbReference>
<evidence type="ECO:0000313" key="3">
    <source>
        <dbReference type="Proteomes" id="UP000823927"/>
    </source>
</evidence>
<dbReference type="CDD" id="cd04302">
    <property type="entry name" value="HAD_5NT"/>
    <property type="match status" value="1"/>
</dbReference>
<dbReference type="Pfam" id="PF13419">
    <property type="entry name" value="HAD_2"/>
    <property type="match status" value="1"/>
</dbReference>
<dbReference type="GO" id="GO:0003700">
    <property type="term" value="F:DNA-binding transcription factor activity"/>
    <property type="evidence" value="ECO:0007669"/>
    <property type="project" value="InterPro"/>
</dbReference>
<dbReference type="SUPFAM" id="SSF56784">
    <property type="entry name" value="HAD-like"/>
    <property type="match status" value="1"/>
</dbReference>
<feature type="domain" description="HTH marR-type" evidence="1">
    <location>
        <begin position="219"/>
        <end position="355"/>
    </location>
</feature>
<dbReference type="SFLD" id="SFLDG01129">
    <property type="entry name" value="C1.5:_HAD__Beta-PGM__Phosphata"/>
    <property type="match status" value="1"/>
</dbReference>
<sequence>MNRYKYILFDLDGTLTDPFEGITKSVQYALNAFGIKDEPLEKLKKFIGPPLKESFMEFYGLDSRQADLAVAKYRERFSDVGIYENQVYDGITELLGFLRDHGFVLAIASSKPEVFVERILEHFHIRQYFDQVYGSFLDGRRTRKSEVIRAALKGLQVEDFCQAVMVGDRFHDVEGAREAGISCIGVGFGYGGREELEQAGAAAVADTVEQLGMLITHPEEDIMEPLMHLFRRVWRIHGMALDQVTASRGINTSQMKMLGHIFHHEGISQRQLASDLQLSPPSIAVTAKKLEKMGYIDRQMDEKDNRLNILKTTSKGKELLSQTWEAFTDVDIHMFKDFSPEEINQLSSFYERIRDNLEALIEK</sequence>
<dbReference type="Gene3D" id="1.10.10.10">
    <property type="entry name" value="Winged helix-like DNA-binding domain superfamily/Winged helix DNA-binding domain"/>
    <property type="match status" value="1"/>
</dbReference>
<dbReference type="Proteomes" id="UP000823927">
    <property type="component" value="Unassembled WGS sequence"/>
</dbReference>
<accession>A0A9D1JS29</accession>
<dbReference type="EMBL" id="DVIT01000038">
    <property type="protein sequence ID" value="HIS47970.1"/>
    <property type="molecule type" value="Genomic_DNA"/>
</dbReference>
<dbReference type="InterPro" id="IPR041492">
    <property type="entry name" value="HAD_2"/>
</dbReference>
<dbReference type="InterPro" id="IPR023214">
    <property type="entry name" value="HAD_sf"/>
</dbReference>
<dbReference type="SMART" id="SM00347">
    <property type="entry name" value="HTH_MARR"/>
    <property type="match status" value="1"/>
</dbReference>
<name>A0A9D1JS29_9FIRM</name>
<dbReference type="PANTHER" id="PTHR43434">
    <property type="entry name" value="PHOSPHOGLYCOLATE PHOSPHATASE"/>
    <property type="match status" value="1"/>
</dbReference>
<dbReference type="PRINTS" id="PR00598">
    <property type="entry name" value="HTHMARR"/>
</dbReference>
<proteinExistence type="predicted"/>
<dbReference type="Gene3D" id="3.40.50.1000">
    <property type="entry name" value="HAD superfamily/HAD-like"/>
    <property type="match status" value="1"/>
</dbReference>
<protein>
    <submittedName>
        <fullName evidence="2">HAD hydrolase-like protein</fullName>
    </submittedName>
</protein>
<dbReference type="GO" id="GO:0016787">
    <property type="term" value="F:hydrolase activity"/>
    <property type="evidence" value="ECO:0007669"/>
    <property type="project" value="UniProtKB-KW"/>
</dbReference>
<dbReference type="PANTHER" id="PTHR43434:SF20">
    <property type="entry name" value="5'-NUCLEOTIDASE"/>
    <property type="match status" value="1"/>
</dbReference>